<dbReference type="GO" id="GO:0046872">
    <property type="term" value="F:metal ion binding"/>
    <property type="evidence" value="ECO:0007669"/>
    <property type="project" value="UniProtKB-KW"/>
</dbReference>
<dbReference type="Pfam" id="PF19086">
    <property type="entry name" value="Terpene_syn_C_2"/>
    <property type="match status" value="1"/>
</dbReference>
<keyword evidence="1" id="KW-0808">Transferase</keyword>
<reference evidence="5" key="1">
    <citation type="submission" date="2015-01" db="EMBL/GenBank/DDBJ databases">
        <authorList>
            <person name="Durling Mikael"/>
        </authorList>
    </citation>
    <scope>NUCLEOTIDE SEQUENCE</scope>
</reference>
<dbReference type="EMBL" id="CDPU01000003">
    <property type="protein sequence ID" value="CEO46043.1"/>
    <property type="molecule type" value="Genomic_DNA"/>
</dbReference>
<name>A0A0B7JM27_BIOOC</name>
<dbReference type="InterPro" id="IPR000092">
    <property type="entry name" value="Polyprenyl_synt"/>
</dbReference>
<dbReference type="Pfam" id="PF00348">
    <property type="entry name" value="polyprenyl_synt"/>
    <property type="match status" value="1"/>
</dbReference>
<evidence type="ECO:0000256" key="4">
    <source>
        <dbReference type="SAM" id="MobiDB-lite"/>
    </source>
</evidence>
<evidence type="ECO:0000313" key="5">
    <source>
        <dbReference type="EMBL" id="CEO46043.1"/>
    </source>
</evidence>
<dbReference type="GO" id="GO:0046165">
    <property type="term" value="P:alcohol biosynthetic process"/>
    <property type="evidence" value="ECO:0007669"/>
    <property type="project" value="UniProtKB-ARBA"/>
</dbReference>
<proteinExistence type="predicted"/>
<evidence type="ECO:0000256" key="1">
    <source>
        <dbReference type="ARBA" id="ARBA00022679"/>
    </source>
</evidence>
<dbReference type="PROSITE" id="PS00444">
    <property type="entry name" value="POLYPRENYL_SYNTHASE_2"/>
    <property type="match status" value="1"/>
</dbReference>
<dbReference type="InterPro" id="IPR008949">
    <property type="entry name" value="Isoprenoid_synthase_dom_sf"/>
</dbReference>
<accession>A0A0B7JM27</accession>
<dbReference type="SUPFAM" id="SSF48576">
    <property type="entry name" value="Terpenoid synthases"/>
    <property type="match status" value="2"/>
</dbReference>
<dbReference type="AlphaFoldDB" id="A0A0B7JM27"/>
<sequence>MEYKYSEIIQYDTKGLCLDIPVRKHLNASLEDRGSREARADWEKFVGPLSQNAGAYCQGHSFVAISVPDCLPDRLEVISYANEFAFLHDGNSLSETQENDHMLQALMEGVQQGSIEARESGKRQIQAKILMTMMALDRDRAKVATTAWAKFLEQGSGRENHNHFSTLEEYLPYRSKDSGHMFWHAISIFGCGLTIPDHELALVTEYVMPASLACSLQNDLLSFGKEYEAALEAGQTEICNAPWVLMGEHNCTLKEAKTLCIQRIHEEVKKYLQYAERAQEMHDLSADGKKYVDMMRFTISGNAAWSLRCPRYNRQLQITINEDERLTLDGIPKKLKGSSALIEKSTSPESIASDVSDAGYVTANTDSESDHSDAMSRATIDGVDRPETPAQESKVNGVKPDDIGSSREPLILELDSESGDWSSLGPEEAALAIYPQMKSDSQVVTEPYRYLSSLPSKGVRDMTINALNFWLKVPNHSMDLIKSAVRMLHGSSLMSVRPLLPVNSQYSLTRPFRLDDIEDGSRLRRGKPSTHEIFGHAQTINSATYQYINATQEIRKLRNPHSIDIFIDEVQQLFIGQSYDLLWTSELSCPTVPEYLQMIDGKTGGLFRLLTRLMVAESKYSGEVDFARMCSLFGRYFQIRDDYQNLTSDDADLWLQYTNQKGFCEDLDEGKYSLPLILALTKSPRKGQINSLLVQRRVTGSLTYEQKCLILEHVRGSGALEATKTIMDSLANELEGEVDRLGKIFGEENLELKLIQEMLKV</sequence>
<dbReference type="GO" id="GO:0008299">
    <property type="term" value="P:isoprenoid biosynthetic process"/>
    <property type="evidence" value="ECO:0007669"/>
    <property type="project" value="InterPro"/>
</dbReference>
<dbReference type="PANTHER" id="PTHR12001:SF72">
    <property type="entry name" value="THIJ_PFPI FAMILY PROTEIN (AFU_ORTHOLOGUE AFUA_3G01210)-RELATED"/>
    <property type="match status" value="1"/>
</dbReference>
<protein>
    <submittedName>
        <fullName evidence="5">Uncharacterized protein</fullName>
    </submittedName>
</protein>
<gene>
    <name evidence="5" type="ORF">BN869_000002098_1</name>
</gene>
<evidence type="ECO:0000256" key="2">
    <source>
        <dbReference type="ARBA" id="ARBA00022723"/>
    </source>
</evidence>
<dbReference type="PANTHER" id="PTHR12001">
    <property type="entry name" value="GERANYLGERANYL PYROPHOSPHATE SYNTHASE"/>
    <property type="match status" value="1"/>
</dbReference>
<organism evidence="5">
    <name type="scientific">Bionectria ochroleuca</name>
    <name type="common">Gliocladium roseum</name>
    <dbReference type="NCBI Taxonomy" id="29856"/>
    <lineage>
        <taxon>Eukaryota</taxon>
        <taxon>Fungi</taxon>
        <taxon>Dikarya</taxon>
        <taxon>Ascomycota</taxon>
        <taxon>Pezizomycotina</taxon>
        <taxon>Sordariomycetes</taxon>
        <taxon>Hypocreomycetidae</taxon>
        <taxon>Hypocreales</taxon>
        <taxon>Bionectriaceae</taxon>
        <taxon>Clonostachys</taxon>
    </lineage>
</organism>
<dbReference type="GO" id="GO:0004659">
    <property type="term" value="F:prenyltransferase activity"/>
    <property type="evidence" value="ECO:0007669"/>
    <property type="project" value="InterPro"/>
</dbReference>
<evidence type="ECO:0000256" key="3">
    <source>
        <dbReference type="ARBA" id="ARBA00022842"/>
    </source>
</evidence>
<dbReference type="InterPro" id="IPR033749">
    <property type="entry name" value="Polyprenyl_synt_CS"/>
</dbReference>
<keyword evidence="3" id="KW-0460">Magnesium</keyword>
<dbReference type="Gene3D" id="1.10.600.10">
    <property type="entry name" value="Farnesyl Diphosphate Synthase"/>
    <property type="match status" value="2"/>
</dbReference>
<dbReference type="GO" id="GO:0043386">
    <property type="term" value="P:mycotoxin biosynthetic process"/>
    <property type="evidence" value="ECO:0007669"/>
    <property type="project" value="UniProtKB-ARBA"/>
</dbReference>
<keyword evidence="2" id="KW-0479">Metal-binding</keyword>
<feature type="region of interest" description="Disordered" evidence="4">
    <location>
        <begin position="363"/>
        <end position="404"/>
    </location>
</feature>